<evidence type="ECO:0000313" key="1">
    <source>
        <dbReference type="EMBL" id="SER31119.1"/>
    </source>
</evidence>
<dbReference type="RefSeq" id="WP_090883051.1">
    <property type="nucleotide sequence ID" value="NZ_FOGG01000007.1"/>
</dbReference>
<dbReference type="Proteomes" id="UP000199572">
    <property type="component" value="Unassembled WGS sequence"/>
</dbReference>
<evidence type="ECO:0000313" key="2">
    <source>
        <dbReference type="Proteomes" id="UP000199572"/>
    </source>
</evidence>
<gene>
    <name evidence="1" type="ORF">SAMN04488023_10752</name>
</gene>
<name>A0A1H9N623_9SPHI</name>
<proteinExistence type="predicted"/>
<protein>
    <submittedName>
        <fullName evidence="1">Uncharacterized protein</fullName>
    </submittedName>
</protein>
<dbReference type="EMBL" id="FOGG01000007">
    <property type="protein sequence ID" value="SER31119.1"/>
    <property type="molecule type" value="Genomic_DNA"/>
</dbReference>
<keyword evidence="2" id="KW-1185">Reference proteome</keyword>
<dbReference type="OrthoDB" id="766713at2"/>
<dbReference type="AlphaFoldDB" id="A0A1H9N623"/>
<accession>A0A1H9N623</accession>
<reference evidence="1 2" key="1">
    <citation type="submission" date="2016-10" db="EMBL/GenBank/DDBJ databases">
        <authorList>
            <person name="de Groot N.N."/>
        </authorList>
    </citation>
    <scope>NUCLEOTIDE SEQUENCE [LARGE SCALE GENOMIC DNA]</scope>
    <source>
        <strain evidence="1 2">DSM 18610</strain>
    </source>
</reference>
<sequence>MEKFISKPVLVDLGQSFLPAIGVVSAIDLTKGTATVVFSDLSVQTHVLSAVAFLKDKQTLYQQLLTQSANITSEDFKTLLKVNMLQENPADSSILQAMQLLRHHPGALALASNSIAEVLNIRLQQREASPGR</sequence>
<organism evidence="1 2">
    <name type="scientific">Pedobacter rhizosphaerae</name>
    <dbReference type="NCBI Taxonomy" id="390241"/>
    <lineage>
        <taxon>Bacteria</taxon>
        <taxon>Pseudomonadati</taxon>
        <taxon>Bacteroidota</taxon>
        <taxon>Sphingobacteriia</taxon>
        <taxon>Sphingobacteriales</taxon>
        <taxon>Sphingobacteriaceae</taxon>
        <taxon>Pedobacter</taxon>
    </lineage>
</organism>
<dbReference type="STRING" id="390241.SAMN04488023_10752"/>